<evidence type="ECO:0000256" key="3">
    <source>
        <dbReference type="ARBA" id="ARBA00034487"/>
    </source>
</evidence>
<dbReference type="EMBL" id="CP036402">
    <property type="protein sequence ID" value="QBI19197.1"/>
    <property type="molecule type" value="Genomic_DNA"/>
</dbReference>
<dbReference type="SUPFAM" id="SSF53335">
    <property type="entry name" value="S-adenosyl-L-methionine-dependent methyltransferases"/>
    <property type="match status" value="1"/>
</dbReference>
<feature type="domain" description="Cupin type-2" evidence="10">
    <location>
        <begin position="332"/>
        <end position="398"/>
    </location>
</feature>
<dbReference type="GO" id="GO:0030791">
    <property type="term" value="F:arsenite methyltransferase activity"/>
    <property type="evidence" value="ECO:0007669"/>
    <property type="project" value="UniProtKB-EC"/>
</dbReference>
<evidence type="ECO:0000256" key="1">
    <source>
        <dbReference type="ARBA" id="ARBA00022679"/>
    </source>
</evidence>
<dbReference type="InterPro" id="IPR029063">
    <property type="entry name" value="SAM-dependent_MTases_sf"/>
</dbReference>
<dbReference type="Proteomes" id="UP000291469">
    <property type="component" value="Chromosome"/>
</dbReference>
<feature type="region of interest" description="Disordered" evidence="9">
    <location>
        <begin position="260"/>
        <end position="298"/>
    </location>
</feature>
<comment type="catalytic activity">
    <reaction evidence="6">
        <text>arsenic triglutathione + [thioredoxin]-dithiol + S-adenosyl-L-methionine + 2 H2O = methylarsonous acid + [thioredoxin]-disulfide + 3 glutathione + S-adenosyl-L-homocysteine + H(+)</text>
        <dbReference type="Rhea" id="RHEA:69460"/>
        <dbReference type="Rhea" id="RHEA-COMP:10698"/>
        <dbReference type="Rhea" id="RHEA-COMP:10700"/>
        <dbReference type="ChEBI" id="CHEBI:15377"/>
        <dbReference type="ChEBI" id="CHEBI:15378"/>
        <dbReference type="ChEBI" id="CHEBI:17826"/>
        <dbReference type="ChEBI" id="CHEBI:29950"/>
        <dbReference type="ChEBI" id="CHEBI:50058"/>
        <dbReference type="ChEBI" id="CHEBI:57856"/>
        <dbReference type="ChEBI" id="CHEBI:57925"/>
        <dbReference type="ChEBI" id="CHEBI:59789"/>
        <dbReference type="ChEBI" id="CHEBI:183640"/>
        <dbReference type="EC" id="2.1.1.137"/>
    </reaction>
</comment>
<dbReference type="KEGG" id="erz:ER308_06350"/>
<gene>
    <name evidence="12" type="ORF">ER308_06350</name>
</gene>
<protein>
    <recommendedName>
        <fullName evidence="5">Arsenite methyltransferase</fullName>
        <ecNumber evidence="4">2.1.1.137</ecNumber>
    </recommendedName>
</protein>
<evidence type="ECO:0000256" key="9">
    <source>
        <dbReference type="SAM" id="MobiDB-lite"/>
    </source>
</evidence>
<dbReference type="PANTHER" id="PTHR43675:SF8">
    <property type="entry name" value="ARSENITE METHYLTRANSFERASE"/>
    <property type="match status" value="1"/>
</dbReference>
<dbReference type="InterPro" id="IPR025714">
    <property type="entry name" value="Methyltranfer_dom"/>
</dbReference>
<keyword evidence="13" id="KW-1185">Reference proteome</keyword>
<evidence type="ECO:0000256" key="5">
    <source>
        <dbReference type="ARBA" id="ARBA00034545"/>
    </source>
</evidence>
<dbReference type="PANTHER" id="PTHR43675">
    <property type="entry name" value="ARSENITE METHYLTRANSFERASE"/>
    <property type="match status" value="1"/>
</dbReference>
<dbReference type="InterPro" id="IPR026669">
    <property type="entry name" value="Arsenite_MeTrfase-like"/>
</dbReference>
<dbReference type="SUPFAM" id="SSF51182">
    <property type="entry name" value="RmlC-like cupins"/>
    <property type="match status" value="1"/>
</dbReference>
<reference evidence="12 13" key="1">
    <citation type="submission" date="2019-01" db="EMBL/GenBank/DDBJ databases">
        <title>Egibacter rhizosphaerae EGI 80759T.</title>
        <authorList>
            <person name="Chen D.-D."/>
            <person name="Tian Y."/>
            <person name="Jiao J.-Y."/>
            <person name="Zhang X.-T."/>
            <person name="Zhang Y.-G."/>
            <person name="Zhang Y."/>
            <person name="Xiao M."/>
            <person name="Shu W.-S."/>
            <person name="Li W.-J."/>
        </authorList>
    </citation>
    <scope>NUCLEOTIDE SEQUENCE [LARGE SCALE GENOMIC DNA]</scope>
    <source>
        <strain evidence="12 13">EGI 80759</strain>
    </source>
</reference>
<evidence type="ECO:0000256" key="7">
    <source>
        <dbReference type="ARBA" id="ARBA00047943"/>
    </source>
</evidence>
<proteinExistence type="inferred from homology"/>
<keyword evidence="12" id="KW-0489">Methyltransferase</keyword>
<dbReference type="InterPro" id="IPR011051">
    <property type="entry name" value="RmlC_Cupin_sf"/>
</dbReference>
<evidence type="ECO:0000313" key="13">
    <source>
        <dbReference type="Proteomes" id="UP000291469"/>
    </source>
</evidence>
<dbReference type="OrthoDB" id="9805171at2"/>
<organism evidence="12 13">
    <name type="scientific">Egibacter rhizosphaerae</name>
    <dbReference type="NCBI Taxonomy" id="1670831"/>
    <lineage>
        <taxon>Bacteria</taxon>
        <taxon>Bacillati</taxon>
        <taxon>Actinomycetota</taxon>
        <taxon>Nitriliruptoria</taxon>
        <taxon>Egibacterales</taxon>
        <taxon>Egibacteraceae</taxon>
        <taxon>Egibacter</taxon>
    </lineage>
</organism>
<dbReference type="GO" id="GO:0032259">
    <property type="term" value="P:methylation"/>
    <property type="evidence" value="ECO:0007669"/>
    <property type="project" value="UniProtKB-KW"/>
</dbReference>
<evidence type="ECO:0000256" key="8">
    <source>
        <dbReference type="ARBA" id="ARBA00048428"/>
    </source>
</evidence>
<dbReference type="EC" id="2.1.1.137" evidence="4"/>
<dbReference type="RefSeq" id="WP_131154194.1">
    <property type="nucleotide sequence ID" value="NZ_CP036402.1"/>
</dbReference>
<keyword evidence="2" id="KW-0949">S-adenosyl-L-methionine</keyword>
<dbReference type="AlphaFoldDB" id="A0A411YDG6"/>
<comment type="similarity">
    <text evidence="3">Belongs to the methyltransferase superfamily. Arsenite methyltransferase family.</text>
</comment>
<evidence type="ECO:0000259" key="10">
    <source>
        <dbReference type="Pfam" id="PF07883"/>
    </source>
</evidence>
<keyword evidence="1 12" id="KW-0808">Transferase</keyword>
<comment type="catalytic activity">
    <reaction evidence="7">
        <text>arsenic triglutathione + 2 [thioredoxin]-dithiol + 2 S-adenosyl-L-methionine + H2O = dimethylarsinous acid + 2 [thioredoxin]-disulfide + 3 glutathione + 2 S-adenosyl-L-homocysteine + 2 H(+)</text>
        <dbReference type="Rhea" id="RHEA:69464"/>
        <dbReference type="Rhea" id="RHEA-COMP:10698"/>
        <dbReference type="Rhea" id="RHEA-COMP:10700"/>
        <dbReference type="ChEBI" id="CHEBI:15377"/>
        <dbReference type="ChEBI" id="CHEBI:15378"/>
        <dbReference type="ChEBI" id="CHEBI:23808"/>
        <dbReference type="ChEBI" id="CHEBI:29950"/>
        <dbReference type="ChEBI" id="CHEBI:50058"/>
        <dbReference type="ChEBI" id="CHEBI:57856"/>
        <dbReference type="ChEBI" id="CHEBI:57925"/>
        <dbReference type="ChEBI" id="CHEBI:59789"/>
        <dbReference type="ChEBI" id="CHEBI:183640"/>
        <dbReference type="EC" id="2.1.1.137"/>
    </reaction>
</comment>
<accession>A0A411YDG6</accession>
<evidence type="ECO:0000259" key="11">
    <source>
        <dbReference type="Pfam" id="PF13847"/>
    </source>
</evidence>
<name>A0A411YDG6_9ACTN</name>
<evidence type="ECO:0000256" key="6">
    <source>
        <dbReference type="ARBA" id="ARBA00047941"/>
    </source>
</evidence>
<evidence type="ECO:0000313" key="12">
    <source>
        <dbReference type="EMBL" id="QBI19197.1"/>
    </source>
</evidence>
<evidence type="ECO:0000256" key="4">
    <source>
        <dbReference type="ARBA" id="ARBA00034521"/>
    </source>
</evidence>
<sequence length="403" mass="42453">MSDLMFQDEIRDVVRSTYRELRTGAGRAVAERFYAADQLDALPGAAIEWALGVGNPVRSADPVAGERVLDVGCGGGIDSLLAARRVGPTGRVLGVDALPEMVERAHRLAGDAGVADRCTFLVGEMEALPLPSTSVDVVISNGVLNLSPRKSRAIAEIARVLRPGGRLVVADLIVEGELPPEVLASGAAWAGCIAGALSEQVLSKKLRRAGLAGVAVSEHTPFGIDEVAAYPLFPPEVVDLMRRLIPTSAQERVAQGVIVRAERPSDPAVPAGPQPRGAQRVDGASSGAASPASFATTRRPLDAIHPDSVEAPGVTVRHLKRVEDDDVELKVLDVAVGESTPFHTHPQAHEAVMVSGQGRLRLSDDEEPLQPGDVFTVAPTDPHAVENTGSEPLRFVCMDCLLP</sequence>
<evidence type="ECO:0000256" key="2">
    <source>
        <dbReference type="ARBA" id="ARBA00022691"/>
    </source>
</evidence>
<comment type="catalytic activity">
    <reaction evidence="8">
        <text>arsenic triglutathione + 3 [thioredoxin]-dithiol + 3 S-adenosyl-L-methionine = trimethylarsine + 3 [thioredoxin]-disulfide + 3 glutathione + 3 S-adenosyl-L-homocysteine + 3 H(+)</text>
        <dbReference type="Rhea" id="RHEA:69432"/>
        <dbReference type="Rhea" id="RHEA-COMP:10698"/>
        <dbReference type="Rhea" id="RHEA-COMP:10700"/>
        <dbReference type="ChEBI" id="CHEBI:15378"/>
        <dbReference type="ChEBI" id="CHEBI:27130"/>
        <dbReference type="ChEBI" id="CHEBI:29950"/>
        <dbReference type="ChEBI" id="CHEBI:50058"/>
        <dbReference type="ChEBI" id="CHEBI:57856"/>
        <dbReference type="ChEBI" id="CHEBI:57925"/>
        <dbReference type="ChEBI" id="CHEBI:59789"/>
        <dbReference type="ChEBI" id="CHEBI:183640"/>
        <dbReference type="EC" id="2.1.1.137"/>
    </reaction>
</comment>
<dbReference type="CDD" id="cd02440">
    <property type="entry name" value="AdoMet_MTases"/>
    <property type="match status" value="1"/>
</dbReference>
<dbReference type="InterPro" id="IPR014710">
    <property type="entry name" value="RmlC-like_jellyroll"/>
</dbReference>
<dbReference type="Pfam" id="PF07883">
    <property type="entry name" value="Cupin_2"/>
    <property type="match status" value="1"/>
</dbReference>
<dbReference type="Pfam" id="PF13847">
    <property type="entry name" value="Methyltransf_31"/>
    <property type="match status" value="1"/>
</dbReference>
<dbReference type="Gene3D" id="2.60.120.10">
    <property type="entry name" value="Jelly Rolls"/>
    <property type="match status" value="1"/>
</dbReference>
<dbReference type="Gene3D" id="3.40.50.150">
    <property type="entry name" value="Vaccinia Virus protein VP39"/>
    <property type="match status" value="1"/>
</dbReference>
<feature type="compositionally biased region" description="Low complexity" evidence="9">
    <location>
        <begin position="283"/>
        <end position="293"/>
    </location>
</feature>
<feature type="domain" description="Methyltransferase" evidence="11">
    <location>
        <begin position="64"/>
        <end position="210"/>
    </location>
</feature>
<dbReference type="InterPro" id="IPR013096">
    <property type="entry name" value="Cupin_2"/>
</dbReference>